<dbReference type="AlphaFoldDB" id="A0A7C1E3A5"/>
<accession>A0A7C1E3A5</accession>
<protein>
    <submittedName>
        <fullName evidence="1">ABC transporter substrate-binding protein</fullName>
    </submittedName>
</protein>
<dbReference type="EMBL" id="DSDY01000175">
    <property type="protein sequence ID" value="HDS11122.1"/>
    <property type="molecule type" value="Genomic_DNA"/>
</dbReference>
<evidence type="ECO:0000313" key="1">
    <source>
        <dbReference type="EMBL" id="HDS11122.1"/>
    </source>
</evidence>
<gene>
    <name evidence="1" type="ORF">ENO04_05890</name>
</gene>
<name>A0A7C1E3A5_9CREN</name>
<sequence>MEEHVLIAVPRTESGVKKLADLYIHSLFKSFETIMLPLPRGLCAELVKTYLGGGSYDESIATKYLNEPLEKLWRPVLESLAYVIRYERYLEKSVTCYLSDDYIKSLEDRAVRLGYLLYKANVFGKKKLDEWVDLFKDRNNEGIINETLINALNESSKPAIVVDNYRALIEAQSSLRPARIHAVMDFYPAPTEAFDIMVNITKAPEQALAESVNWIISYLNDLKLSKSFDELYAKYLLNDEYIKFLSRNKLFVIPGKETLL</sequence>
<organism evidence="1">
    <name type="scientific">Fervidicoccus fontis</name>
    <dbReference type="NCBI Taxonomy" id="683846"/>
    <lineage>
        <taxon>Archaea</taxon>
        <taxon>Thermoproteota</taxon>
        <taxon>Thermoprotei</taxon>
        <taxon>Fervidicoccales</taxon>
        <taxon>Fervidicoccaceae</taxon>
        <taxon>Fervidicoccus</taxon>
    </lineage>
</organism>
<reference evidence="1" key="1">
    <citation type="journal article" date="2020" name="mSystems">
        <title>Genome- and Community-Level Interaction Insights into Carbon Utilization and Element Cycling Functions of Hydrothermarchaeota in Hydrothermal Sediment.</title>
        <authorList>
            <person name="Zhou Z."/>
            <person name="Liu Y."/>
            <person name="Xu W."/>
            <person name="Pan J."/>
            <person name="Luo Z.H."/>
            <person name="Li M."/>
        </authorList>
    </citation>
    <scope>NUCLEOTIDE SEQUENCE [LARGE SCALE GENOMIC DNA]</scope>
    <source>
        <strain evidence="1">SpSt-123</strain>
    </source>
</reference>
<comment type="caution">
    <text evidence="1">The sequence shown here is derived from an EMBL/GenBank/DDBJ whole genome shotgun (WGS) entry which is preliminary data.</text>
</comment>
<proteinExistence type="predicted"/>